<evidence type="ECO:0000256" key="5">
    <source>
        <dbReference type="ARBA" id="ARBA00022989"/>
    </source>
</evidence>
<dbReference type="EMBL" id="CM035444">
    <property type="protein sequence ID" value="KAH7277391.1"/>
    <property type="molecule type" value="Genomic_DNA"/>
</dbReference>
<evidence type="ECO:0000313" key="9">
    <source>
        <dbReference type="Proteomes" id="UP000825935"/>
    </source>
</evidence>
<feature type="transmembrane region" description="Helical" evidence="7">
    <location>
        <begin position="124"/>
        <end position="144"/>
    </location>
</feature>
<name>A0A8T2Q1S2_CERRI</name>
<protein>
    <recommendedName>
        <fullName evidence="10">Folate-biopterin transporter 4</fullName>
    </recommendedName>
</protein>
<dbReference type="CDD" id="cd17484">
    <property type="entry name" value="MFS_FBT"/>
    <property type="match status" value="1"/>
</dbReference>
<dbReference type="InterPro" id="IPR036259">
    <property type="entry name" value="MFS_trans_sf"/>
</dbReference>
<keyword evidence="9" id="KW-1185">Reference proteome</keyword>
<dbReference type="PANTHER" id="PTHR31585:SF7">
    <property type="entry name" value="FOLATE-BIOPTERIN TRANSPORTER 4-RELATED"/>
    <property type="match status" value="1"/>
</dbReference>
<feature type="transmembrane region" description="Helical" evidence="7">
    <location>
        <begin position="423"/>
        <end position="442"/>
    </location>
</feature>
<evidence type="ECO:0000256" key="6">
    <source>
        <dbReference type="ARBA" id="ARBA00023136"/>
    </source>
</evidence>
<feature type="transmembrane region" description="Helical" evidence="7">
    <location>
        <begin position="150"/>
        <end position="172"/>
    </location>
</feature>
<evidence type="ECO:0000256" key="7">
    <source>
        <dbReference type="SAM" id="Phobius"/>
    </source>
</evidence>
<evidence type="ECO:0000256" key="3">
    <source>
        <dbReference type="ARBA" id="ARBA00022448"/>
    </source>
</evidence>
<dbReference type="NCBIfam" id="TIGR00788">
    <property type="entry name" value="fbt"/>
    <property type="match status" value="1"/>
</dbReference>
<reference evidence="8" key="1">
    <citation type="submission" date="2021-08" db="EMBL/GenBank/DDBJ databases">
        <title>WGS assembly of Ceratopteris richardii.</title>
        <authorList>
            <person name="Marchant D.B."/>
            <person name="Chen G."/>
            <person name="Jenkins J."/>
            <person name="Shu S."/>
            <person name="Leebens-Mack J."/>
            <person name="Grimwood J."/>
            <person name="Schmutz J."/>
            <person name="Soltis P."/>
            <person name="Soltis D."/>
            <person name="Chen Z.-H."/>
        </authorList>
    </citation>
    <scope>NUCLEOTIDE SEQUENCE</scope>
    <source>
        <strain evidence="8">Whitten #5841</strain>
        <tissue evidence="8">Leaf</tissue>
    </source>
</reference>
<gene>
    <name evidence="8" type="ORF">KP509_39G048900</name>
</gene>
<dbReference type="GO" id="GO:0016020">
    <property type="term" value="C:membrane"/>
    <property type="evidence" value="ECO:0007669"/>
    <property type="project" value="UniProtKB-SubCell"/>
</dbReference>
<comment type="caution">
    <text evidence="8">The sequence shown here is derived from an EMBL/GenBank/DDBJ whole genome shotgun (WGS) entry which is preliminary data.</text>
</comment>
<feature type="transmembrane region" description="Helical" evidence="7">
    <location>
        <begin position="46"/>
        <end position="65"/>
    </location>
</feature>
<organism evidence="8 9">
    <name type="scientific">Ceratopteris richardii</name>
    <name type="common">Triangle waterfern</name>
    <dbReference type="NCBI Taxonomy" id="49495"/>
    <lineage>
        <taxon>Eukaryota</taxon>
        <taxon>Viridiplantae</taxon>
        <taxon>Streptophyta</taxon>
        <taxon>Embryophyta</taxon>
        <taxon>Tracheophyta</taxon>
        <taxon>Polypodiopsida</taxon>
        <taxon>Polypodiidae</taxon>
        <taxon>Polypodiales</taxon>
        <taxon>Pteridineae</taxon>
        <taxon>Pteridaceae</taxon>
        <taxon>Parkerioideae</taxon>
        <taxon>Ceratopteris</taxon>
    </lineage>
</organism>
<keyword evidence="3" id="KW-0813">Transport</keyword>
<sequence length="621" mass="68903">MIGHFHGLFNGLRRRMLIAESTTANLCDPVRCVPDKKAPSIMQLISRLRGSFGAPFLFLVSSIYWTQGFRSLPWMAISYQFKDGLKLSPSASQSAMTVAFMPWSMKPLYGVMSDCIPIRGSRRISYLMISGILSYVPWLLLGLFESLRTSTVYMIGLLTLQNVGTAMADVVIDAMIAEAARKERAGYIGDLQSMSWFFMALGGMFGSILGGFALSTIDVKGIFLAFTFFPLLQLVSCSLVDEKALISDMVENDHEIELAEGNELQNKREGEEVVNDPNAENRCDCDPQCKDMSQNFEGSSESEGTEATQPAQEFEYGMLVQEDGDWVEVQANHTKDSASGHVSSENMMAVISNLESNVHLKKLNLSSEGQLKKRRVRRDFNQIEGAVVDVRKDTNLSVTSRLKETVVVLIQTIKQPSIRQPMLWFFLAQVMVPSLSTIMFYYQTDHLLLDASFLGTTRLVGWGALMLGTFIYNQCLKAMQLRKIFWWTHVALALITLFDVLLVSGFNNTLAIPNKVFILGASALGDAINQFKFMPFLVLSARLCEPGIEGTLFALFMSMNNLGSTLSSFFGAGLASVLHISAHHFENLSLGICIQALCTVLPIFLLRWIPEGTGIAVEKSD</sequence>
<proteinExistence type="inferred from homology"/>
<accession>A0A8T2Q1S2</accession>
<evidence type="ECO:0000256" key="2">
    <source>
        <dbReference type="ARBA" id="ARBA00007015"/>
    </source>
</evidence>
<dbReference type="OMA" id="SREYIFM"/>
<dbReference type="InterPro" id="IPR039309">
    <property type="entry name" value="BT1"/>
</dbReference>
<comment type="similarity">
    <text evidence="2">Belongs to the major facilitator superfamily. Folate-biopterin transporter (TC 2.A.71) family.</text>
</comment>
<evidence type="ECO:0000256" key="4">
    <source>
        <dbReference type="ARBA" id="ARBA00022692"/>
    </source>
</evidence>
<feature type="transmembrane region" description="Helical" evidence="7">
    <location>
        <begin position="562"/>
        <end position="582"/>
    </location>
</feature>
<dbReference type="Gene3D" id="1.20.1250.20">
    <property type="entry name" value="MFS general substrate transporter like domains"/>
    <property type="match status" value="2"/>
</dbReference>
<evidence type="ECO:0000313" key="8">
    <source>
        <dbReference type="EMBL" id="KAH7277391.1"/>
    </source>
</evidence>
<feature type="transmembrane region" description="Helical" evidence="7">
    <location>
        <begin position="193"/>
        <end position="215"/>
    </location>
</feature>
<evidence type="ECO:0008006" key="10">
    <source>
        <dbReference type="Google" id="ProtNLM"/>
    </source>
</evidence>
<dbReference type="PANTHER" id="PTHR31585">
    <property type="entry name" value="FOLATE-BIOPTERIN TRANSPORTER 1, CHLOROPLASTIC"/>
    <property type="match status" value="1"/>
</dbReference>
<keyword evidence="5 7" id="KW-1133">Transmembrane helix</keyword>
<keyword evidence="4 7" id="KW-0812">Transmembrane</keyword>
<feature type="transmembrane region" description="Helical" evidence="7">
    <location>
        <begin position="448"/>
        <end position="472"/>
    </location>
</feature>
<comment type="subcellular location">
    <subcellularLocation>
        <location evidence="1">Membrane</location>
        <topology evidence="1">Multi-pass membrane protein</topology>
    </subcellularLocation>
</comment>
<dbReference type="AlphaFoldDB" id="A0A8T2Q1S2"/>
<evidence type="ECO:0000256" key="1">
    <source>
        <dbReference type="ARBA" id="ARBA00004141"/>
    </source>
</evidence>
<feature type="transmembrane region" description="Helical" evidence="7">
    <location>
        <begin position="221"/>
        <end position="240"/>
    </location>
</feature>
<dbReference type="SUPFAM" id="SSF103473">
    <property type="entry name" value="MFS general substrate transporter"/>
    <property type="match status" value="1"/>
</dbReference>
<dbReference type="Proteomes" id="UP000825935">
    <property type="component" value="Chromosome 39"/>
</dbReference>
<feature type="transmembrane region" description="Helical" evidence="7">
    <location>
        <begin position="588"/>
        <end position="609"/>
    </location>
</feature>
<keyword evidence="6 7" id="KW-0472">Membrane</keyword>
<dbReference type="OrthoDB" id="754047at2759"/>
<feature type="transmembrane region" description="Helical" evidence="7">
    <location>
        <begin position="484"/>
        <end position="504"/>
    </location>
</feature>
<dbReference type="Pfam" id="PF03092">
    <property type="entry name" value="BT1"/>
    <property type="match status" value="1"/>
</dbReference>
<dbReference type="InterPro" id="IPR004324">
    <property type="entry name" value="FBT"/>
</dbReference>